<dbReference type="GO" id="GO:0004540">
    <property type="term" value="F:RNA nuclease activity"/>
    <property type="evidence" value="ECO:0007669"/>
    <property type="project" value="InterPro"/>
</dbReference>
<comment type="caution">
    <text evidence="6">The sequence shown here is derived from an EMBL/GenBank/DDBJ whole genome shotgun (WGS) entry which is preliminary data.</text>
</comment>
<gene>
    <name evidence="6" type="ORF">CVO96_15135</name>
</gene>
<evidence type="ECO:0000256" key="2">
    <source>
        <dbReference type="ARBA" id="ARBA00022649"/>
    </source>
</evidence>
<keyword evidence="4" id="KW-0547">Nucleotide-binding</keyword>
<evidence type="ECO:0000256" key="1">
    <source>
        <dbReference type="ARBA" id="ARBA00022553"/>
    </source>
</evidence>
<keyword evidence="3" id="KW-0540">Nuclease</keyword>
<evidence type="ECO:0000313" key="6">
    <source>
        <dbReference type="EMBL" id="PNY82505.1"/>
    </source>
</evidence>
<sequence length="118" mass="13304">MPPKTRKWLEDVQAAAGLIASFVAGHTLEEYRRSALLRSAVERQLEVIGEAVNRIARHDPGTAARISHHRRIVDFRNQLSHGYDLIDHGLVWRVVQDNVPQLMSEVTALLAALPEENH</sequence>
<evidence type="ECO:0008006" key="8">
    <source>
        <dbReference type="Google" id="ProtNLM"/>
    </source>
</evidence>
<dbReference type="RefSeq" id="WP_103312937.1">
    <property type="nucleotide sequence ID" value="NZ_PPPD01000001.1"/>
</dbReference>
<name>A0A2K3V142_9DEIO</name>
<dbReference type="GO" id="GO:0110001">
    <property type="term" value="C:toxin-antitoxin complex"/>
    <property type="evidence" value="ECO:0007669"/>
    <property type="project" value="InterPro"/>
</dbReference>
<keyword evidence="1" id="KW-0597">Phosphoprotein</keyword>
<dbReference type="GO" id="GO:0000166">
    <property type="term" value="F:nucleotide binding"/>
    <property type="evidence" value="ECO:0007669"/>
    <property type="project" value="UniProtKB-KW"/>
</dbReference>
<evidence type="ECO:0000256" key="3">
    <source>
        <dbReference type="ARBA" id="ARBA00022722"/>
    </source>
</evidence>
<dbReference type="InterPro" id="IPR008201">
    <property type="entry name" value="HepT-like"/>
</dbReference>
<keyword evidence="7" id="KW-1185">Reference proteome</keyword>
<dbReference type="InterPro" id="IPR051813">
    <property type="entry name" value="HepT_RNase_toxin"/>
</dbReference>
<dbReference type="EMBL" id="PPPD01000001">
    <property type="protein sequence ID" value="PNY82505.1"/>
    <property type="molecule type" value="Genomic_DNA"/>
</dbReference>
<dbReference type="PANTHER" id="PTHR34139">
    <property type="entry name" value="UPF0331 PROTEIN MJ0127"/>
    <property type="match status" value="1"/>
</dbReference>
<evidence type="ECO:0000256" key="4">
    <source>
        <dbReference type="ARBA" id="ARBA00022741"/>
    </source>
</evidence>
<keyword evidence="5" id="KW-0378">Hydrolase</keyword>
<reference evidence="6 7" key="1">
    <citation type="submission" date="2018-01" db="EMBL/GenBank/DDBJ databases">
        <title>Deinococcus koreensis sp. nov., a radiation-resistant bacterium isolated from river water.</title>
        <authorList>
            <person name="Choi A."/>
        </authorList>
    </citation>
    <scope>NUCLEOTIDE SEQUENCE [LARGE SCALE GENOMIC DNA]</scope>
    <source>
        <strain evidence="6 7">SJW1-2</strain>
    </source>
</reference>
<dbReference type="AlphaFoldDB" id="A0A2K3V142"/>
<dbReference type="Proteomes" id="UP000236379">
    <property type="component" value="Unassembled WGS sequence"/>
</dbReference>
<dbReference type="OrthoDB" id="9810538at2"/>
<protein>
    <recommendedName>
        <fullName evidence="8">DUF86 domain-containing protein</fullName>
    </recommendedName>
</protein>
<evidence type="ECO:0000256" key="5">
    <source>
        <dbReference type="ARBA" id="ARBA00022801"/>
    </source>
</evidence>
<organism evidence="6 7">
    <name type="scientific">Deinococcus koreensis</name>
    <dbReference type="NCBI Taxonomy" id="2054903"/>
    <lineage>
        <taxon>Bacteria</taxon>
        <taxon>Thermotogati</taxon>
        <taxon>Deinococcota</taxon>
        <taxon>Deinococci</taxon>
        <taxon>Deinococcales</taxon>
        <taxon>Deinococcaceae</taxon>
        <taxon>Deinococcus</taxon>
    </lineage>
</organism>
<evidence type="ECO:0000313" key="7">
    <source>
        <dbReference type="Proteomes" id="UP000236379"/>
    </source>
</evidence>
<proteinExistence type="predicted"/>
<dbReference type="PANTHER" id="PTHR34139:SF1">
    <property type="entry name" value="RNASE MJ1380-RELATED"/>
    <property type="match status" value="1"/>
</dbReference>
<accession>A0A2K3V142</accession>
<dbReference type="Pfam" id="PF01934">
    <property type="entry name" value="HepT-like"/>
    <property type="match status" value="1"/>
</dbReference>
<dbReference type="GO" id="GO:0016787">
    <property type="term" value="F:hydrolase activity"/>
    <property type="evidence" value="ECO:0007669"/>
    <property type="project" value="UniProtKB-KW"/>
</dbReference>
<keyword evidence="2" id="KW-1277">Toxin-antitoxin system</keyword>